<evidence type="ECO:0000313" key="2">
    <source>
        <dbReference type="Proteomes" id="UP000461288"/>
    </source>
</evidence>
<accession>A0A7X3H7P1</accession>
<comment type="caution">
    <text evidence="1">The sequence shown here is derived from an EMBL/GenBank/DDBJ whole genome shotgun (WGS) entry which is preliminary data.</text>
</comment>
<gene>
    <name evidence="1" type="ORF">GO594_12975</name>
</gene>
<dbReference type="Proteomes" id="UP000461288">
    <property type="component" value="Unassembled WGS sequence"/>
</dbReference>
<proteinExistence type="predicted"/>
<dbReference type="AlphaFoldDB" id="A0A7X3H7P1"/>
<evidence type="ECO:0000313" key="1">
    <source>
        <dbReference type="EMBL" id="MWK56893.1"/>
    </source>
</evidence>
<name>A0A7X3H7P1_9GAMM</name>
<protein>
    <submittedName>
        <fullName evidence="1">Uncharacterized protein</fullName>
    </submittedName>
</protein>
<sequence length="673" mass="73030">MAIVNAKSLCVSGTYLLDRAKRLALRLVRFNRQSNSEIIDGYLIRATRNGASATAVIIDPPGQLLVFDARLDDRGNAYPTGPRDQFDSRIGLASAPLGYEDVEPKTVAPKFVALGFDPTQQGPLAPWQQAFLWRSYSTVHRDVIRAHALRVYPAPGSSYPYDSADQVPAGSLVYSGVQAYPRSEALPGYWLAESFIEQHAPGYQLLARTNLGYMSFEYQGMQGASASTGPWTLLVLPVVTNVDPDAAHSWGSSALLFLLLNYQAAQAGQQPATVAWSRLWSPDQHSVDFFHNGPWLARPRRSISSPFEAPQNAWSAFWDAWEAGGRVVPAGGSRPNWTDALGVAWFNGRFVVNARLCALNATLSDPGAGWDFEYVDAGGAATVRFEVGLDGDFLVAELTHEVWDSADPASPGRRRPYDVWVAGHLDEARVHAVNPVATIPLPGALVEVTWRMEGNRAGIFSLGEGPFMPADLASGRLEFSVTLLDAAGQELPAVVYQVRFEELGAGIQGPTIPVFSSGTSPVLMPPTGSYKLWPLAPMFVPISKYEVAFVCYEAWQDFGTGVASPVHLAVFDLRTGRAGLRSAIGFSHQPAVQHQFPVHISCMQRTVFDAAGNTVLEAVLFATVEAENAVRISRDSGRTWSDYLTFPRPRAGAYYLGSPLLASTRGGAAILED</sequence>
<reference evidence="1 2" key="1">
    <citation type="submission" date="2019-12" db="EMBL/GenBank/DDBJ databases">
        <title>Draft genome sequence of Pseudomonas otitidis recovered from a chicken carcass.</title>
        <authorList>
            <person name="Vieira T.R."/>
            <person name="Oliviera E.F.C."/>
            <person name="Silva N.M.V."/>
            <person name="Sambrano G.E."/>
            <person name="Cibulski S.P."/>
            <person name="Cardoso M.R.I."/>
        </authorList>
    </citation>
    <scope>NUCLEOTIDE SEQUENCE [LARGE SCALE GENOMIC DNA]</scope>
    <source>
        <strain evidence="1 2">25_K</strain>
    </source>
</reference>
<dbReference type="EMBL" id="WTFN01000027">
    <property type="protein sequence ID" value="MWK56893.1"/>
    <property type="molecule type" value="Genomic_DNA"/>
</dbReference>
<dbReference type="RefSeq" id="WP_160481019.1">
    <property type="nucleotide sequence ID" value="NZ_WTFN01000027.1"/>
</dbReference>
<organism evidence="1 2">
    <name type="scientific">Metapseudomonas otitidis</name>
    <dbReference type="NCBI Taxonomy" id="319939"/>
    <lineage>
        <taxon>Bacteria</taxon>
        <taxon>Pseudomonadati</taxon>
        <taxon>Pseudomonadota</taxon>
        <taxon>Gammaproteobacteria</taxon>
        <taxon>Pseudomonadales</taxon>
        <taxon>Pseudomonadaceae</taxon>
        <taxon>Metapseudomonas</taxon>
    </lineage>
</organism>